<keyword evidence="1" id="KW-0812">Transmembrane</keyword>
<keyword evidence="3" id="KW-1185">Reference proteome</keyword>
<reference evidence="2 3" key="1">
    <citation type="submission" date="2020-08" db="EMBL/GenBank/DDBJ databases">
        <authorList>
            <person name="Newling K."/>
            <person name="Davey J."/>
            <person name="Forrester S."/>
        </authorList>
    </citation>
    <scope>NUCLEOTIDE SEQUENCE [LARGE SCALE GENOMIC DNA]</scope>
    <source>
        <strain evidence="3">Crithidia deanei Carvalho (ATCC PRA-265)</strain>
    </source>
</reference>
<protein>
    <submittedName>
        <fullName evidence="2">Glycosyltransferase (GlcNAc), putative</fullName>
    </submittedName>
</protein>
<dbReference type="InterPro" id="IPR021067">
    <property type="entry name" value="Glycosyltransferase"/>
</dbReference>
<organism evidence="2 3">
    <name type="scientific">Angomonas deanei</name>
    <dbReference type="NCBI Taxonomy" id="59799"/>
    <lineage>
        <taxon>Eukaryota</taxon>
        <taxon>Discoba</taxon>
        <taxon>Euglenozoa</taxon>
        <taxon>Kinetoplastea</taxon>
        <taxon>Metakinetoplastina</taxon>
        <taxon>Trypanosomatida</taxon>
        <taxon>Trypanosomatidae</taxon>
        <taxon>Strigomonadinae</taxon>
        <taxon>Angomonas</taxon>
    </lineage>
</organism>
<dbReference type="AlphaFoldDB" id="A0A7G2BZP9"/>
<evidence type="ECO:0000256" key="1">
    <source>
        <dbReference type="SAM" id="Phobius"/>
    </source>
</evidence>
<evidence type="ECO:0000313" key="3">
    <source>
        <dbReference type="Proteomes" id="UP000515908"/>
    </source>
</evidence>
<dbReference type="Proteomes" id="UP000515908">
    <property type="component" value="Chromosome 01"/>
</dbReference>
<keyword evidence="2" id="KW-0808">Transferase</keyword>
<keyword evidence="1" id="KW-1133">Transmembrane helix</keyword>
<proteinExistence type="predicted"/>
<dbReference type="OrthoDB" id="76265at2759"/>
<dbReference type="VEuPathDB" id="TriTrypDB:ADEAN_000016700"/>
<gene>
    <name evidence="2" type="ORF">ADEAN_000016700</name>
</gene>
<accession>A0A7G2BZP9</accession>
<dbReference type="GO" id="GO:0016740">
    <property type="term" value="F:transferase activity"/>
    <property type="evidence" value="ECO:0007669"/>
    <property type="project" value="UniProtKB-KW"/>
</dbReference>
<dbReference type="EMBL" id="LR877145">
    <property type="protein sequence ID" value="CAD2212755.1"/>
    <property type="molecule type" value="Genomic_DNA"/>
</dbReference>
<keyword evidence="1" id="KW-0472">Membrane</keyword>
<evidence type="ECO:0000313" key="2">
    <source>
        <dbReference type="EMBL" id="CAD2212755.1"/>
    </source>
</evidence>
<name>A0A7G2BZP9_9TRYP</name>
<feature type="transmembrane region" description="Helical" evidence="1">
    <location>
        <begin position="67"/>
        <end position="93"/>
    </location>
</feature>
<dbReference type="Pfam" id="PF11397">
    <property type="entry name" value="GlcNAc"/>
    <property type="match status" value="1"/>
</dbReference>
<sequence>MHARHTAPAEGSDSATVWIKDLEGGRSPTSPKRRRWSILPFFRFLSEMMRRLGQNGYRDVVRRHTKAFIAFLSLLNLLLATLLVVALLSWGSLPSHRPTQSRPFLLKRISIGILLLVCQWFPSLQGWLEGTNEDQPFGTSWHSIFQHRSETIQTPFYLVQRAQRMAKEDKERLFYFAADIKDLRIQKRQLLSSYLDDFVAFDQDEEQSKYVRFDRIIPSKEEVLYYLELLESIEAILTRIQNHPHHSSKDLFDYVLRYIKSEQHGEVHNINYSYSGRDGFLKEEYYDTMTEKSKLFLFSENKYRTPAVLAPASEERVLESIFQTNNNNNEDSSSEYFPHETYQLLALRHTHLMNDKHNNNISWLDNLYSIYNYKPYFPLQRLEANRALFRLQLYNQNPPPHRSIPYNYHSYWQAVSAVLQVALPSAVVPLTVPPQAKIPLQYYTTQIRPYLSTIEGILEVKEGSLAASDNKKEKYKTLFISIASFRDDECRHTLRDIILKSKRRERVFVGDCGTTLLQRGLPPQPGVSLSE</sequence>